<feature type="chain" id="PRO_5022923419" description="DUF945 family protein" evidence="1">
    <location>
        <begin position="24"/>
        <end position="458"/>
    </location>
</feature>
<feature type="signal peptide" evidence="1">
    <location>
        <begin position="1"/>
        <end position="23"/>
    </location>
</feature>
<evidence type="ECO:0000256" key="1">
    <source>
        <dbReference type="SAM" id="SignalP"/>
    </source>
</evidence>
<dbReference type="AlphaFoldDB" id="A0A5C1NAW0"/>
<keyword evidence="1" id="KW-0732">Signal</keyword>
<keyword evidence="3" id="KW-1185">Reference proteome</keyword>
<gene>
    <name evidence="2" type="ORF">E4T21_04205</name>
</gene>
<accession>A0A5C1NAW0</accession>
<dbReference type="OrthoDB" id="6173968at2"/>
<evidence type="ECO:0000313" key="3">
    <source>
        <dbReference type="Proteomes" id="UP000324285"/>
    </source>
</evidence>
<sequence length="458" mass="48315">MSRLNFVAAAALGVALIPGLAQADAEQLEQDLRTKLSSQGELKVAKVSDSFLGGTTTAEQVRLVDEEGGTTTIGKYIVKGDYEDPDEVILEGINMVQDQATLTMERMTFTSPGQAVLDLEDLPYTAENPLKGVSLKGLVLDQSEGEVDLDLPFGVAGGRIELDELSASDLSEQAIGSLTLSGLSATSDDFGDIGAGTIVLPSLTFSGLTGIETDKPTVDSFELKDLDIATDKLVMTLGHLVSEGDLADGKFSGNMEALSLNLAKMIELAPADERTNLRMLSNVLTGGSGQLDLDAKMDGSWRAQGANGQLDSQFEMTATDALRFGLDAGIPLTLPKGAEPAEYFANLEDWTELDTQGGDMTLTLSNLGAFERIAPVAATLMGVSENEWLEQIRTQAKGMSTMMGPEIGAVLSGLVQMMDGKAKDMTVSLALPPSAEASKLAQDPLGLPAVMQMQVNVK</sequence>
<proteinExistence type="predicted"/>
<name>A0A5C1NAW0_9GAMM</name>
<dbReference type="Proteomes" id="UP000324285">
    <property type="component" value="Chromosome"/>
</dbReference>
<dbReference type="RefSeq" id="WP_149283809.1">
    <property type="nucleotide sequence ID" value="NZ_CP038437.2"/>
</dbReference>
<organism evidence="2 3">
    <name type="scientific">Halomonas binhaiensis</name>
    <dbReference type="NCBI Taxonomy" id="2562282"/>
    <lineage>
        <taxon>Bacteria</taxon>
        <taxon>Pseudomonadati</taxon>
        <taxon>Pseudomonadota</taxon>
        <taxon>Gammaproteobacteria</taxon>
        <taxon>Oceanospirillales</taxon>
        <taxon>Halomonadaceae</taxon>
        <taxon>Halomonas</taxon>
    </lineage>
</organism>
<evidence type="ECO:0008006" key="4">
    <source>
        <dbReference type="Google" id="ProtNLM"/>
    </source>
</evidence>
<reference evidence="2" key="1">
    <citation type="submission" date="2021-02" db="EMBL/GenBank/DDBJ databases">
        <title>Strain Y2R2, a novel species of the genus Halomonas.</title>
        <authorList>
            <person name="Huang H."/>
        </authorList>
    </citation>
    <scope>NUCLEOTIDE SEQUENCE</scope>
    <source>
        <strain evidence="2">Y2R2</strain>
    </source>
</reference>
<dbReference type="KEGG" id="hbh:E4T21_04205"/>
<dbReference type="EMBL" id="CP038437">
    <property type="protein sequence ID" value="QEM80842.1"/>
    <property type="molecule type" value="Genomic_DNA"/>
</dbReference>
<protein>
    <recommendedName>
        <fullName evidence="4">DUF945 family protein</fullName>
    </recommendedName>
</protein>
<evidence type="ECO:0000313" key="2">
    <source>
        <dbReference type="EMBL" id="QEM80842.1"/>
    </source>
</evidence>